<dbReference type="AlphaFoldDB" id="A0A8H6MKD2"/>
<evidence type="ECO:0000313" key="2">
    <source>
        <dbReference type="Proteomes" id="UP000639643"/>
    </source>
</evidence>
<protein>
    <submittedName>
        <fullName evidence="1">Uncharacterized protein</fullName>
    </submittedName>
</protein>
<reference evidence="1" key="1">
    <citation type="journal article" date="2020" name="Phytopathology">
        <title>Genome Sequence Resources of Colletotrichum truncatum, C. plurivorum, C. musicola, and C. sojae: Four Species Pathogenic to Soybean (Glycine max).</title>
        <authorList>
            <person name="Rogerio F."/>
            <person name="Boufleur T.R."/>
            <person name="Ciampi-Guillardi M."/>
            <person name="Sukno S.A."/>
            <person name="Thon M.R."/>
            <person name="Massola Junior N.S."/>
            <person name="Baroncelli R."/>
        </authorList>
    </citation>
    <scope>NUCLEOTIDE SEQUENCE</scope>
    <source>
        <strain evidence="1">LFN0074</strain>
    </source>
</reference>
<proteinExistence type="predicted"/>
<name>A0A8H6MKD2_9PEZI</name>
<accession>A0A8H6MKD2</accession>
<gene>
    <name evidence="1" type="ORF">CMUS01_16133</name>
</gene>
<dbReference type="EMBL" id="WIGM01001622">
    <property type="protein sequence ID" value="KAF6792969.1"/>
    <property type="molecule type" value="Genomic_DNA"/>
</dbReference>
<keyword evidence="2" id="KW-1185">Reference proteome</keyword>
<organism evidence="1 2">
    <name type="scientific">Colletotrichum musicola</name>
    <dbReference type="NCBI Taxonomy" id="2175873"/>
    <lineage>
        <taxon>Eukaryota</taxon>
        <taxon>Fungi</taxon>
        <taxon>Dikarya</taxon>
        <taxon>Ascomycota</taxon>
        <taxon>Pezizomycotina</taxon>
        <taxon>Sordariomycetes</taxon>
        <taxon>Hypocreomycetidae</taxon>
        <taxon>Glomerellales</taxon>
        <taxon>Glomerellaceae</taxon>
        <taxon>Colletotrichum</taxon>
        <taxon>Colletotrichum orchidearum species complex</taxon>
    </lineage>
</organism>
<feature type="non-terminal residue" evidence="1">
    <location>
        <position position="1"/>
    </location>
</feature>
<evidence type="ECO:0000313" key="1">
    <source>
        <dbReference type="EMBL" id="KAF6792969.1"/>
    </source>
</evidence>
<sequence length="111" mass="12370">RLNVGLLVLHLKEHGIANNVRARDGPRLVEHGSNNTPYCSEHALVLSDRLSRGPQQTRIQPPEMFRPANAVKLWVGLEPFGRHSDDLLVTGLNALYLGITEQLDAAGYLFY</sequence>
<dbReference type="Proteomes" id="UP000639643">
    <property type="component" value="Unassembled WGS sequence"/>
</dbReference>
<comment type="caution">
    <text evidence="1">The sequence shown here is derived from an EMBL/GenBank/DDBJ whole genome shotgun (WGS) entry which is preliminary data.</text>
</comment>